<dbReference type="SUPFAM" id="SSF53335">
    <property type="entry name" value="S-adenosyl-L-methionine-dependent methyltransferases"/>
    <property type="match status" value="1"/>
</dbReference>
<reference evidence="3" key="2">
    <citation type="journal article" date="2009" name="Genome Res.">
        <title>Comparative genomic analyses of the human fungal pathogens Coccidioides and their relatives.</title>
        <authorList>
            <person name="Sharpton T.J."/>
            <person name="Stajich J.E."/>
            <person name="Rounsley S.D."/>
            <person name="Gardner M.J."/>
            <person name="Wortman J.R."/>
            <person name="Jordar V.S."/>
            <person name="Maiti R."/>
            <person name="Kodira C.D."/>
            <person name="Neafsey D.E."/>
            <person name="Zeng Q."/>
            <person name="Hung C.-Y."/>
            <person name="McMahan C."/>
            <person name="Muszewska A."/>
            <person name="Grynberg M."/>
            <person name="Mandel M.A."/>
            <person name="Kellner E.M."/>
            <person name="Barker B.M."/>
            <person name="Galgiani J.N."/>
            <person name="Orbach M.J."/>
            <person name="Kirkland T.N."/>
            <person name="Cole G.T."/>
            <person name="Henn M.R."/>
            <person name="Birren B.W."/>
            <person name="Taylor J.W."/>
        </authorList>
    </citation>
    <scope>NUCLEOTIDE SEQUENCE [LARGE SCALE GENOMIC DNA]</scope>
    <source>
        <strain evidence="3">RMSCC 3488</strain>
    </source>
</reference>
<dbReference type="GO" id="GO:0032259">
    <property type="term" value="P:methylation"/>
    <property type="evidence" value="ECO:0007669"/>
    <property type="project" value="UniProtKB-KW"/>
</dbReference>
<dbReference type="Proteomes" id="UP000054567">
    <property type="component" value="Unassembled WGS sequence"/>
</dbReference>
<keyword evidence="2" id="KW-0489">Methyltransferase</keyword>
<feature type="compositionally biased region" description="Basic and acidic residues" evidence="1">
    <location>
        <begin position="17"/>
        <end position="29"/>
    </location>
</feature>
<sequence>MDEASSVATKSPVLQERVADMARKGETAEVVHQQRRQQCSSCSHNGSSNRSNGNDTGNTGSTKSLAEHAVKYVFENGRRYCNDIYSMPNDEVEQTRQSILHQLYLTALDGQLTLIPLPDSPSRILDLGSGPADWAIAIGEEYPDTEVIATDISLFDPQSVSIAPPNVYFQIDDAEGKWTFHEPFDFIHVRGLSRAISNWPRLYQQAFDHLKPGGAIQVVDGDLSTESLPPNSYFNIFVSAVRSAADMAGYMPEYGHLRPSALIAAGFGDIQTYHIEVPIGTWPTDPKMRTMGKMGLIVVLEGLEAISMRLLTKYMGWKAEDVIDLCEKVKMEVVSYEGAMGSAKIVVARKPLAVN</sequence>
<keyword evidence="2" id="KW-0808">Transferase</keyword>
<evidence type="ECO:0000313" key="3">
    <source>
        <dbReference type="Proteomes" id="UP000054567"/>
    </source>
</evidence>
<name>A0A0J6FD94_COCPO</name>
<dbReference type="VEuPathDB" id="FungiDB:CPAG_03579"/>
<dbReference type="EMBL" id="DS268110">
    <property type="protein sequence ID" value="KMM67245.1"/>
    <property type="molecule type" value="Genomic_DNA"/>
</dbReference>
<dbReference type="Pfam" id="PF13489">
    <property type="entry name" value="Methyltransf_23"/>
    <property type="match status" value="1"/>
</dbReference>
<dbReference type="Gene3D" id="3.40.50.150">
    <property type="entry name" value="Vaccinia Virus protein VP39"/>
    <property type="match status" value="1"/>
</dbReference>
<dbReference type="PANTHER" id="PTHR43591">
    <property type="entry name" value="METHYLTRANSFERASE"/>
    <property type="match status" value="1"/>
</dbReference>
<proteinExistence type="predicted"/>
<accession>A0A0J6FD94</accession>
<protein>
    <submittedName>
        <fullName evidence="2">Methyltransferase</fullName>
    </submittedName>
</protein>
<dbReference type="PANTHER" id="PTHR43591:SF10">
    <property type="entry name" value="ABC TRANSMEMBRANE TYPE-1 DOMAIN-CONTAINING PROTEIN-RELATED"/>
    <property type="match status" value="1"/>
</dbReference>
<reference evidence="3" key="3">
    <citation type="journal article" date="2010" name="Genome Res.">
        <title>Population genomic sequencing of Coccidioides fungi reveals recent hybridization and transposon control.</title>
        <authorList>
            <person name="Neafsey D.E."/>
            <person name="Barker B.M."/>
            <person name="Sharpton T.J."/>
            <person name="Stajich J.E."/>
            <person name="Park D.J."/>
            <person name="Whiston E."/>
            <person name="Hung C.-Y."/>
            <person name="McMahan C."/>
            <person name="White J."/>
            <person name="Sykes S."/>
            <person name="Heiman D."/>
            <person name="Young S."/>
            <person name="Zeng Q."/>
            <person name="Abouelleil A."/>
            <person name="Aftuck L."/>
            <person name="Bessette D."/>
            <person name="Brown A."/>
            <person name="FitzGerald M."/>
            <person name="Lui A."/>
            <person name="Macdonald J.P."/>
            <person name="Priest M."/>
            <person name="Orbach M.J."/>
            <person name="Galgiani J.N."/>
            <person name="Kirkland T.N."/>
            <person name="Cole G.T."/>
            <person name="Birren B.W."/>
            <person name="Henn M.R."/>
            <person name="Taylor J.W."/>
            <person name="Rounsley S.D."/>
        </authorList>
    </citation>
    <scope>NUCLEOTIDE SEQUENCE [LARGE SCALE GENOMIC DNA]</scope>
    <source>
        <strain evidence="3">RMSCC 3488</strain>
    </source>
</reference>
<feature type="compositionally biased region" description="Low complexity" evidence="1">
    <location>
        <begin position="36"/>
        <end position="62"/>
    </location>
</feature>
<organism evidence="2 3">
    <name type="scientific">Coccidioides posadasii RMSCC 3488</name>
    <dbReference type="NCBI Taxonomy" id="454284"/>
    <lineage>
        <taxon>Eukaryota</taxon>
        <taxon>Fungi</taxon>
        <taxon>Dikarya</taxon>
        <taxon>Ascomycota</taxon>
        <taxon>Pezizomycotina</taxon>
        <taxon>Eurotiomycetes</taxon>
        <taxon>Eurotiomycetidae</taxon>
        <taxon>Onygenales</taxon>
        <taxon>Onygenaceae</taxon>
        <taxon>Coccidioides</taxon>
    </lineage>
</organism>
<reference evidence="2 3" key="1">
    <citation type="submission" date="2007-06" db="EMBL/GenBank/DDBJ databases">
        <title>The Genome Sequence of Coccidioides posadasii RMSCC_3488.</title>
        <authorList>
            <consortium name="Coccidioides Genome Resources Consortium"/>
            <consortium name="The Broad Institute Genome Sequencing Platform"/>
            <person name="Henn M.R."/>
            <person name="Sykes S."/>
            <person name="Young S."/>
            <person name="Jaffe D."/>
            <person name="Berlin A."/>
            <person name="Alvarez P."/>
            <person name="Butler J."/>
            <person name="Gnerre S."/>
            <person name="Grabherr M."/>
            <person name="Mauceli E."/>
            <person name="Brockman W."/>
            <person name="Kodira C."/>
            <person name="Alvarado L."/>
            <person name="Zeng Q."/>
            <person name="Crawford M."/>
            <person name="Antoine C."/>
            <person name="Devon K."/>
            <person name="Galgiani J."/>
            <person name="Orsborn K."/>
            <person name="Lewis M.L."/>
            <person name="Nusbaum C."/>
            <person name="Galagan J."/>
            <person name="Birren B."/>
        </authorList>
    </citation>
    <scope>NUCLEOTIDE SEQUENCE [LARGE SCALE GENOMIC DNA]</scope>
    <source>
        <strain evidence="2 3">RMSCC 3488</strain>
    </source>
</reference>
<evidence type="ECO:0000256" key="1">
    <source>
        <dbReference type="SAM" id="MobiDB-lite"/>
    </source>
</evidence>
<dbReference type="GO" id="GO:0008168">
    <property type="term" value="F:methyltransferase activity"/>
    <property type="evidence" value="ECO:0007669"/>
    <property type="project" value="UniProtKB-KW"/>
</dbReference>
<dbReference type="CDD" id="cd02440">
    <property type="entry name" value="AdoMet_MTases"/>
    <property type="match status" value="1"/>
</dbReference>
<dbReference type="InterPro" id="IPR029063">
    <property type="entry name" value="SAM-dependent_MTases_sf"/>
</dbReference>
<dbReference type="AlphaFoldDB" id="A0A0J6FD94"/>
<dbReference type="OrthoDB" id="2013972at2759"/>
<feature type="region of interest" description="Disordered" evidence="1">
    <location>
        <begin position="1"/>
        <end position="62"/>
    </location>
</feature>
<evidence type="ECO:0000313" key="2">
    <source>
        <dbReference type="EMBL" id="KMM67245.1"/>
    </source>
</evidence>
<gene>
    <name evidence="2" type="ORF">CPAG_03579</name>
</gene>